<evidence type="ECO:0000256" key="1">
    <source>
        <dbReference type="SAM" id="MobiDB-lite"/>
    </source>
</evidence>
<evidence type="ECO:0000313" key="3">
    <source>
        <dbReference type="Proteomes" id="UP000027222"/>
    </source>
</evidence>
<organism evidence="2 3">
    <name type="scientific">Galerina marginata (strain CBS 339.88)</name>
    <dbReference type="NCBI Taxonomy" id="685588"/>
    <lineage>
        <taxon>Eukaryota</taxon>
        <taxon>Fungi</taxon>
        <taxon>Dikarya</taxon>
        <taxon>Basidiomycota</taxon>
        <taxon>Agaricomycotina</taxon>
        <taxon>Agaricomycetes</taxon>
        <taxon>Agaricomycetidae</taxon>
        <taxon>Agaricales</taxon>
        <taxon>Agaricineae</taxon>
        <taxon>Strophariaceae</taxon>
        <taxon>Galerina</taxon>
    </lineage>
</organism>
<feature type="compositionally biased region" description="Low complexity" evidence="1">
    <location>
        <begin position="15"/>
        <end position="29"/>
    </location>
</feature>
<dbReference type="Proteomes" id="UP000027222">
    <property type="component" value="Unassembled WGS sequence"/>
</dbReference>
<feature type="region of interest" description="Disordered" evidence="1">
    <location>
        <begin position="1"/>
        <end position="92"/>
    </location>
</feature>
<accession>A0A067TL62</accession>
<feature type="compositionally biased region" description="Polar residues" evidence="1">
    <location>
        <begin position="192"/>
        <end position="210"/>
    </location>
</feature>
<feature type="compositionally biased region" description="Polar residues" evidence="1">
    <location>
        <begin position="219"/>
        <end position="233"/>
    </location>
</feature>
<protein>
    <submittedName>
        <fullName evidence="2">Uncharacterized protein</fullName>
    </submittedName>
</protein>
<dbReference type="STRING" id="685588.A0A067TL62"/>
<feature type="region of interest" description="Disordered" evidence="1">
    <location>
        <begin position="192"/>
        <end position="353"/>
    </location>
</feature>
<name>A0A067TL62_GALM3</name>
<gene>
    <name evidence="2" type="ORF">GALMADRAFT_683194</name>
</gene>
<reference evidence="3" key="1">
    <citation type="journal article" date="2014" name="Proc. Natl. Acad. Sci. U.S.A.">
        <title>Extensive sampling of basidiomycete genomes demonstrates inadequacy of the white-rot/brown-rot paradigm for wood decay fungi.</title>
        <authorList>
            <person name="Riley R."/>
            <person name="Salamov A.A."/>
            <person name="Brown D.W."/>
            <person name="Nagy L.G."/>
            <person name="Floudas D."/>
            <person name="Held B.W."/>
            <person name="Levasseur A."/>
            <person name="Lombard V."/>
            <person name="Morin E."/>
            <person name="Otillar R."/>
            <person name="Lindquist E.A."/>
            <person name="Sun H."/>
            <person name="LaButti K.M."/>
            <person name="Schmutz J."/>
            <person name="Jabbour D."/>
            <person name="Luo H."/>
            <person name="Baker S.E."/>
            <person name="Pisabarro A.G."/>
            <person name="Walton J.D."/>
            <person name="Blanchette R.A."/>
            <person name="Henrissat B."/>
            <person name="Martin F."/>
            <person name="Cullen D."/>
            <person name="Hibbett D.S."/>
            <person name="Grigoriev I.V."/>
        </authorList>
    </citation>
    <scope>NUCLEOTIDE SEQUENCE [LARGE SCALE GENOMIC DNA]</scope>
    <source>
        <strain evidence="3">CBS 339.88</strain>
    </source>
</reference>
<keyword evidence="3" id="KW-1185">Reference proteome</keyword>
<evidence type="ECO:0000313" key="2">
    <source>
        <dbReference type="EMBL" id="KDR83891.1"/>
    </source>
</evidence>
<feature type="compositionally biased region" description="Pro residues" evidence="1">
    <location>
        <begin position="235"/>
        <end position="247"/>
    </location>
</feature>
<dbReference type="HOGENOM" id="CLU_785373_0_0_1"/>
<sequence>MYEGPVHGGQASSHPVPQVQPGQPQQQPQYAPNHAPMRQDAIILPNGTREIRRASHPTTLNHHAPSGPVPQTMQAHPNAVGPNPTTPIAYGYTSNGNPYPIFPGAPAHGHSNPVPLPAPRRGSAPLPTIGALPNQSPDIPPPPLSALSLLAQNSLFTPPSPLFQSGMVSSTSPTQPAQPMQPMTISPQDTYINPPGATQTSPISVTSPSFPLSGHTPETPIQNAGQSQGQSSVPIPYPYPMPYPPVATPIVANGTPSVPPAPSPSVTHQNPPFSGEPTIPPVEVPQELPESTHAPMPGPEQHMYPPGHDVEEAASRVAEQTHSASAEPPPSNTVTPAPEDQNAMEVDVAQDED</sequence>
<dbReference type="EMBL" id="KL142368">
    <property type="protein sequence ID" value="KDR83891.1"/>
    <property type="molecule type" value="Genomic_DNA"/>
</dbReference>
<proteinExistence type="predicted"/>
<dbReference type="AlphaFoldDB" id="A0A067TL62"/>